<dbReference type="SUPFAM" id="SSF161098">
    <property type="entry name" value="MetI-like"/>
    <property type="match status" value="1"/>
</dbReference>
<keyword evidence="10" id="KW-1185">Reference proteome</keyword>
<name>A0A926EHV6_9FIRM</name>
<evidence type="ECO:0000256" key="5">
    <source>
        <dbReference type="ARBA" id="ARBA00022989"/>
    </source>
</evidence>
<keyword evidence="3" id="KW-1003">Cell membrane</keyword>
<gene>
    <name evidence="9" type="ORF">H8718_10050</name>
</gene>
<dbReference type="GO" id="GO:0005886">
    <property type="term" value="C:plasma membrane"/>
    <property type="evidence" value="ECO:0007669"/>
    <property type="project" value="UniProtKB-SubCell"/>
</dbReference>
<evidence type="ECO:0000256" key="6">
    <source>
        <dbReference type="ARBA" id="ARBA00023136"/>
    </source>
</evidence>
<dbReference type="PANTHER" id="PTHR30151">
    <property type="entry name" value="ALKANE SULFONATE ABC TRANSPORTER-RELATED, MEMBRANE SUBUNIT"/>
    <property type="match status" value="1"/>
</dbReference>
<comment type="caution">
    <text evidence="9">The sequence shown here is derived from an EMBL/GenBank/DDBJ whole genome shotgun (WGS) entry which is preliminary data.</text>
</comment>
<feature type="transmembrane region" description="Helical" evidence="7">
    <location>
        <begin position="12"/>
        <end position="32"/>
    </location>
</feature>
<keyword evidence="6 7" id="KW-0472">Membrane</keyword>
<keyword evidence="5 7" id="KW-1133">Transmembrane helix</keyword>
<feature type="transmembrane region" description="Helical" evidence="7">
    <location>
        <begin position="65"/>
        <end position="88"/>
    </location>
</feature>
<evidence type="ECO:0000313" key="9">
    <source>
        <dbReference type="EMBL" id="MBC8579869.1"/>
    </source>
</evidence>
<evidence type="ECO:0000256" key="3">
    <source>
        <dbReference type="ARBA" id="ARBA00022475"/>
    </source>
</evidence>
<comment type="subcellular location">
    <subcellularLocation>
        <location evidence="1 7">Cell membrane</location>
        <topology evidence="1 7">Multi-pass membrane protein</topology>
    </subcellularLocation>
</comment>
<feature type="transmembrane region" description="Helical" evidence="7">
    <location>
        <begin position="182"/>
        <end position="203"/>
    </location>
</feature>
<feature type="transmembrane region" description="Helical" evidence="7">
    <location>
        <begin position="95"/>
        <end position="118"/>
    </location>
</feature>
<dbReference type="EMBL" id="JACRSY010000014">
    <property type="protein sequence ID" value="MBC8579869.1"/>
    <property type="molecule type" value="Genomic_DNA"/>
</dbReference>
<keyword evidence="2 7" id="KW-0813">Transport</keyword>
<evidence type="ECO:0000256" key="2">
    <source>
        <dbReference type="ARBA" id="ARBA00022448"/>
    </source>
</evidence>
<organism evidence="9 10">
    <name type="scientific">Zhenhengia yiwuensis</name>
    <dbReference type="NCBI Taxonomy" id="2763666"/>
    <lineage>
        <taxon>Bacteria</taxon>
        <taxon>Bacillati</taxon>
        <taxon>Bacillota</taxon>
        <taxon>Clostridia</taxon>
        <taxon>Lachnospirales</taxon>
        <taxon>Lachnospiraceae</taxon>
        <taxon>Zhenhengia</taxon>
    </lineage>
</organism>
<dbReference type="AlphaFoldDB" id="A0A926EHV6"/>
<feature type="transmembrane region" description="Helical" evidence="7">
    <location>
        <begin position="223"/>
        <end position="246"/>
    </location>
</feature>
<dbReference type="Gene3D" id="1.10.3720.10">
    <property type="entry name" value="MetI-like"/>
    <property type="match status" value="1"/>
</dbReference>
<evidence type="ECO:0000256" key="4">
    <source>
        <dbReference type="ARBA" id="ARBA00022692"/>
    </source>
</evidence>
<dbReference type="RefSeq" id="WP_249332777.1">
    <property type="nucleotide sequence ID" value="NZ_JACRSY010000014.1"/>
</dbReference>
<accession>A0A926EHV6</accession>
<dbReference type="PROSITE" id="PS50928">
    <property type="entry name" value="ABC_TM1"/>
    <property type="match status" value="1"/>
</dbReference>
<evidence type="ECO:0000256" key="7">
    <source>
        <dbReference type="RuleBase" id="RU363032"/>
    </source>
</evidence>
<feature type="transmembrane region" description="Helical" evidence="7">
    <location>
        <begin position="124"/>
        <end position="145"/>
    </location>
</feature>
<protein>
    <submittedName>
        <fullName evidence="9">ABC transporter permease subunit</fullName>
    </submittedName>
</protein>
<comment type="similarity">
    <text evidence="7">Belongs to the binding-protein-dependent transport system permease family.</text>
</comment>
<dbReference type="PANTHER" id="PTHR30151:SF0">
    <property type="entry name" value="ABC TRANSPORTER PERMEASE PROTEIN MJ0413-RELATED"/>
    <property type="match status" value="1"/>
</dbReference>
<feature type="domain" description="ABC transmembrane type-1" evidence="8">
    <location>
        <begin position="61"/>
        <end position="241"/>
    </location>
</feature>
<reference evidence="9" key="1">
    <citation type="submission" date="2020-08" db="EMBL/GenBank/DDBJ databases">
        <title>Genome public.</title>
        <authorList>
            <person name="Liu C."/>
            <person name="Sun Q."/>
        </authorList>
    </citation>
    <scope>NUCLEOTIDE SEQUENCE</scope>
    <source>
        <strain evidence="9">NSJ-12</strain>
    </source>
</reference>
<evidence type="ECO:0000259" key="8">
    <source>
        <dbReference type="PROSITE" id="PS50928"/>
    </source>
</evidence>
<evidence type="ECO:0000313" key="10">
    <source>
        <dbReference type="Proteomes" id="UP000655830"/>
    </source>
</evidence>
<dbReference type="InterPro" id="IPR035906">
    <property type="entry name" value="MetI-like_sf"/>
</dbReference>
<proteinExistence type="inferred from homology"/>
<dbReference type="CDD" id="cd06261">
    <property type="entry name" value="TM_PBP2"/>
    <property type="match status" value="1"/>
</dbReference>
<dbReference type="Proteomes" id="UP000655830">
    <property type="component" value="Unassembled WGS sequence"/>
</dbReference>
<dbReference type="InterPro" id="IPR000515">
    <property type="entry name" value="MetI-like"/>
</dbReference>
<evidence type="ECO:0000256" key="1">
    <source>
        <dbReference type="ARBA" id="ARBA00004651"/>
    </source>
</evidence>
<sequence length="252" mass="28794">MKLSTHCNKKIITKCWVIFFWIMTWQVVHYIVGKDILVPSFYATMGKVFELLGQANFYYDIGMTFYRVFMGVVISFVLGSLSALMAYFLPIIKELFTPFVTTLKSTPVMAVIILALLWFTKNNVPIFVCFLMCYPVVYTSILKGLQEVNKDLLEMAYIFKVKQRYILKDLYLPQVRPYIESALGMIIGLSWKVVIAAEVLAVPKYSMGYNLLSAKSYLETETLFAWVVIIVILSSLCEMLVAKLIGRGGNKI</sequence>
<keyword evidence="4 7" id="KW-0812">Transmembrane</keyword>
<dbReference type="Pfam" id="PF00528">
    <property type="entry name" value="BPD_transp_1"/>
    <property type="match status" value="1"/>
</dbReference>
<dbReference type="GO" id="GO:0055085">
    <property type="term" value="P:transmembrane transport"/>
    <property type="evidence" value="ECO:0007669"/>
    <property type="project" value="InterPro"/>
</dbReference>